<gene>
    <name evidence="1" type="ORF">GOSPT_062_00020</name>
</gene>
<evidence type="ECO:0000313" key="1">
    <source>
        <dbReference type="EMBL" id="GAB39267.1"/>
    </source>
</evidence>
<keyword evidence="2" id="KW-1185">Reference proteome</keyword>
<dbReference type="eggNOG" id="ENOG502ZZQ1">
    <property type="taxonomic scope" value="Bacteria"/>
</dbReference>
<dbReference type="EMBL" id="BAFC01000062">
    <property type="protein sequence ID" value="GAB39267.1"/>
    <property type="molecule type" value="Genomic_DNA"/>
</dbReference>
<dbReference type="AlphaFoldDB" id="H5U0S0"/>
<accession>H5U0S0</accession>
<proteinExistence type="predicted"/>
<sequence length="340" mass="37433">MGDNIFTSEPMLTRALAAEIRQQPEEFLALLAKRSNRVELFSARVDHVECESVAKVDILVRLTGGATIGIEAKLDHELPGIQVEKLKAAVDDLFLLVLDPIDAEDYVNQVSGVVTWTEIISSFRESRIWIADIESLPPQKVAVERVFRKLTPSLREELGPGWDVRVGRGGSGMSAITVWSPKLADHRQLRGQIQVSGRAMPASEDDLRFEFHVGVETRDSLADFPVTQDTDTAPGWVHHLQVLRDQVIGDDTGRYKIRTSPCKNGQSGVGKNKLGLVAKFLPETPWIAQGYFDWSLGPKSQPVDSAGLPDLADSAATLFRDWYSASIAGSRQSPFSSGEE</sequence>
<name>H5U0S0_9ACTN</name>
<reference evidence="1 2" key="1">
    <citation type="submission" date="2012-02" db="EMBL/GenBank/DDBJ databases">
        <title>Whole genome shotgun sequence of Gordonia sputi NBRC 100414.</title>
        <authorList>
            <person name="Yoshida I."/>
            <person name="Hosoyama A."/>
            <person name="Tsuchikane K."/>
            <person name="Katsumata H."/>
            <person name="Yamazaki S."/>
            <person name="Fujita N."/>
        </authorList>
    </citation>
    <scope>NUCLEOTIDE SEQUENCE [LARGE SCALE GENOMIC DNA]</scope>
    <source>
        <strain evidence="1 2">NBRC 100414</strain>
    </source>
</reference>
<dbReference type="Proteomes" id="UP000005845">
    <property type="component" value="Unassembled WGS sequence"/>
</dbReference>
<evidence type="ECO:0000313" key="2">
    <source>
        <dbReference type="Proteomes" id="UP000005845"/>
    </source>
</evidence>
<organism evidence="1 2">
    <name type="scientific">Gordonia sputi NBRC 100414</name>
    <dbReference type="NCBI Taxonomy" id="1089453"/>
    <lineage>
        <taxon>Bacteria</taxon>
        <taxon>Bacillati</taxon>
        <taxon>Actinomycetota</taxon>
        <taxon>Actinomycetes</taxon>
        <taxon>Mycobacteriales</taxon>
        <taxon>Gordoniaceae</taxon>
        <taxon>Gordonia</taxon>
    </lineage>
</organism>
<dbReference type="RefSeq" id="WP_005205849.1">
    <property type="nucleotide sequence ID" value="NZ_BAFC01000062.1"/>
</dbReference>
<protein>
    <submittedName>
        <fullName evidence="1">Uncharacterized protein</fullName>
    </submittedName>
</protein>
<comment type="caution">
    <text evidence="1">The sequence shown here is derived from an EMBL/GenBank/DDBJ whole genome shotgun (WGS) entry which is preliminary data.</text>
</comment>